<feature type="transmembrane region" description="Helical" evidence="1">
    <location>
        <begin position="285"/>
        <end position="306"/>
    </location>
</feature>
<dbReference type="Gene3D" id="3.30.450.40">
    <property type="match status" value="1"/>
</dbReference>
<organism evidence="3">
    <name type="scientific">Magnetospirillum gryphiswaldense</name>
    <dbReference type="NCBI Taxonomy" id="55518"/>
    <lineage>
        <taxon>Bacteria</taxon>
        <taxon>Pseudomonadati</taxon>
        <taxon>Pseudomonadota</taxon>
        <taxon>Alphaproteobacteria</taxon>
        <taxon>Rhodospirillales</taxon>
        <taxon>Rhodospirillaceae</taxon>
        <taxon>Magnetospirillum</taxon>
    </lineage>
</organism>
<evidence type="ECO:0000313" key="3">
    <source>
        <dbReference type="EMBL" id="CAM74328.1"/>
    </source>
</evidence>
<sequence length="500" mass="54827">MPQPFRLTLLTIAALALAWPGESRELSVIRQSGELRICLAGTSAGFYQANAESFARFLGVRPAVTTLADWDQQFHDHEGRTVAEATYVTRFLADGSCDVFPNDLHMVAWRRSKMELVPYYLTRKMVVAHRDLRGDLHQPSDLGGRIAAVQKGTSYEGWLRKLNETILAANPVRIETYPTAESMKRVAGRHAEFTVIGAEAGFKWVRGDLDNLDLLFPVDDVVEVGWGIHPAATELRDSLRGFFAENKRVGSEMDRAWQKQYGISLMEYQLFSASLAEDGLDIQAILTWAAPIGAGAAGLLIAMAIWTRRLNREIAHHKRTAAALQEAQAILAQESAQRLSISHLTVNLQQVRDIHEFGSVLLSHLARELSLGMGVVCVKDPTSDQLVPVAQYAGTGGAATAFGEAEAHLGSLVERCTATGEIIVVDAPERRHFRIRSGLGNCSPASIVLYPVKHKGQLVALLELAALKTIDDAGMTFLRELEPIIGFAVRGVHFAEDSIC</sequence>
<dbReference type="RefSeq" id="WP_106002606.1">
    <property type="nucleotide sequence ID" value="NZ_CP027527.1"/>
</dbReference>
<proteinExistence type="predicted"/>
<keyword evidence="1" id="KW-0812">Transmembrane</keyword>
<dbReference type="Pfam" id="PF13185">
    <property type="entry name" value="GAF_2"/>
    <property type="match status" value="1"/>
</dbReference>
<dbReference type="Gene3D" id="3.40.190.10">
    <property type="entry name" value="Periplasmic binding protein-like II"/>
    <property type="match status" value="2"/>
</dbReference>
<dbReference type="InterPro" id="IPR003018">
    <property type="entry name" value="GAF"/>
</dbReference>
<reference evidence="3" key="1">
    <citation type="journal article" date="2007" name="J. Bacteriol.">
        <title>Comparative genome analysis of four magnetotactic bacteria reveals a complex set of group-specific genes implicated in magnetosome biomineralization and function.</title>
        <authorList>
            <person name="Richter M."/>
            <person name="Kube M."/>
            <person name="Bazylinski D.A."/>
            <person name="Lombardot T."/>
            <person name="Gloeckner F.O."/>
            <person name="Reinhardt R."/>
            <person name="Schueler D."/>
        </authorList>
    </citation>
    <scope>NUCLEOTIDE SEQUENCE</scope>
    <source>
        <strain evidence="3">MSR-1</strain>
    </source>
</reference>
<feature type="domain" description="GAF" evidence="2">
    <location>
        <begin position="352"/>
        <end position="489"/>
    </location>
</feature>
<keyword evidence="1" id="KW-0472">Membrane</keyword>
<keyword evidence="1" id="KW-1133">Transmembrane helix</keyword>
<protein>
    <recommendedName>
        <fullName evidence="2">GAF domain-containing protein</fullName>
    </recommendedName>
</protein>
<dbReference type="SUPFAM" id="SSF53850">
    <property type="entry name" value="Periplasmic binding protein-like II"/>
    <property type="match status" value="1"/>
</dbReference>
<dbReference type="SUPFAM" id="SSF55781">
    <property type="entry name" value="GAF domain-like"/>
    <property type="match status" value="1"/>
</dbReference>
<accession>A4TUM1</accession>
<gene>
    <name evidence="3" type="ORF">MGR_2912</name>
</gene>
<name>A4TUM1_9PROT</name>
<evidence type="ECO:0000259" key="2">
    <source>
        <dbReference type="Pfam" id="PF13185"/>
    </source>
</evidence>
<dbReference type="AlphaFoldDB" id="A4TUM1"/>
<dbReference type="EMBL" id="CU459003">
    <property type="protein sequence ID" value="CAM74328.1"/>
    <property type="molecule type" value="Genomic_DNA"/>
</dbReference>
<evidence type="ECO:0000256" key="1">
    <source>
        <dbReference type="SAM" id="Phobius"/>
    </source>
</evidence>
<dbReference type="InterPro" id="IPR029016">
    <property type="entry name" value="GAF-like_dom_sf"/>
</dbReference>